<dbReference type="Gene3D" id="3.30.70.1320">
    <property type="entry name" value="Multidrug efflux transporter AcrB pore domain like"/>
    <property type="match status" value="1"/>
</dbReference>
<accession>H5SDC8</accession>
<sequence length="1043" mass="114998">MKLSDTAIQRPVLTTMFIAAFLIFGIVGYQRIGVDLYPEVEFPVVTVTTILRGASPEVIESEVTDVIEEEISTIEGVDEIRSQSFEGLSQVIVTFVLEKDIDVAAQEVREKVAVATARLPRDIEPPVVQKLDITANPIMWIAVTGDRSYRELSYYADKVIKERLQMVRGVGSILLGGFRDREIHVWLDQDRLEAYGLSPLDVVRAIQTKHVELPAGRIENREQELTIKVMGEYASVDELSGLVVAYRQGVPVRLRDLGRVEDGEEDTRTLGRFNQKPAIGLGVRKQSGTNTVEVADRVKAALAEIQRELPPGLDVKIAFDASEFIKKSMGDVQFDILFGALLTSLVILLFLRNARMTLISVIAIPTSLIGTFAFMNALGFTINNMTMLALSLAVGIVIDDAIVVLENIFRHMEQLRQPRMVAAREGTREIAFAVIAATFSIAAVFLPVAFMKGIIGRFFIQMGLTVVIAILISLVVSLTLTPMLCSRFMRLEERHGPIYTALEQGFRAIERAYRSALAFALRRRALVVLSALLLFVLSLGLSRFIGREFFTQADESRFIVRFETPLGWSIERIDAVTRQAERILFSHPEVRGAFVGTGFFGSTNQGIMFVSLVPKSERRISQQQLMNTLRQELSAVPDLTVSVEPVTPIGGGQRSTDVQYIVEGPSLEDLATRVHHIVQRLKQSPGFVDIDTDLELTKPEAKVYINREKAEDLGLDVATITQAINVIMGGVDVAKFKEGSERYDIHVRALPGDRDLPSDLDRIFIVSRDGRRVKLSNIAEVVESAGPNVINRYNRQRAATLYANVQGKSQGEALAEVGQLIAETLPNAPGYRAELAGRSREFQRSFQYLGTALALSILIIYMVLAAQFESFIHPFTIMLSLPLATVGVFGLLLLTGKTLNIFSYLGIIMLVGIVTRNAILLVDFTNQLRARGMERTAALLQAGPIRLRPILMTAITTIAGMVPVSLALSEGGETRAPMAVAVIGGMLTSTFLTLLVIPVVYSLFDDLGQWLGRVLLRRPARIPEAATEPAPLLHQQTASESAG</sequence>
<feature type="transmembrane region" description="Helical" evidence="1">
    <location>
        <begin position="950"/>
        <end position="968"/>
    </location>
</feature>
<feature type="transmembrane region" description="Helical" evidence="1">
    <location>
        <begin position="12"/>
        <end position="29"/>
    </location>
</feature>
<dbReference type="AlphaFoldDB" id="H5SDC8"/>
<dbReference type="Pfam" id="PF00873">
    <property type="entry name" value="ACR_tran"/>
    <property type="match status" value="1"/>
</dbReference>
<proteinExistence type="predicted"/>
<keyword evidence="1" id="KW-0812">Transmembrane</keyword>
<reference evidence="2" key="2">
    <citation type="journal article" date="2012" name="PLoS ONE">
        <title>A Deeply Branching Thermophilic Bacterium with an Ancient Acetyl-CoA Pathway Dominates a Subsurface Ecosystem.</title>
        <authorList>
            <person name="Takami H."/>
            <person name="Noguchi H."/>
            <person name="Takaki Y."/>
            <person name="Uchiyama I."/>
            <person name="Toyoda A."/>
            <person name="Nishi S."/>
            <person name="Chee G.-J."/>
            <person name="Arai W."/>
            <person name="Nunoura T."/>
            <person name="Itoh T."/>
            <person name="Hattori M."/>
            <person name="Takai K."/>
        </authorList>
    </citation>
    <scope>NUCLEOTIDE SEQUENCE</scope>
</reference>
<feature type="transmembrane region" description="Helical" evidence="1">
    <location>
        <begin position="462"/>
        <end position="485"/>
    </location>
</feature>
<feature type="transmembrane region" description="Helical" evidence="1">
    <location>
        <begin position="980"/>
        <end position="1004"/>
    </location>
</feature>
<dbReference type="PANTHER" id="PTHR32063:SF0">
    <property type="entry name" value="SWARMING MOTILITY PROTEIN SWRC"/>
    <property type="match status" value="1"/>
</dbReference>
<dbReference type="Gene3D" id="3.30.2090.10">
    <property type="entry name" value="Multidrug efflux transporter AcrB TolC docking domain, DN and DC subdomains"/>
    <property type="match status" value="2"/>
</dbReference>
<feature type="transmembrane region" description="Helical" evidence="1">
    <location>
        <begin position="872"/>
        <end position="894"/>
    </location>
</feature>
<organism evidence="2">
    <name type="scientific">uncultured Acidobacteriota bacterium</name>
    <dbReference type="NCBI Taxonomy" id="171953"/>
    <lineage>
        <taxon>Bacteria</taxon>
        <taxon>Pseudomonadati</taxon>
        <taxon>Acidobacteriota</taxon>
        <taxon>environmental samples</taxon>
    </lineage>
</organism>
<keyword evidence="1" id="KW-0472">Membrane</keyword>
<dbReference type="Gene3D" id="3.30.70.1430">
    <property type="entry name" value="Multidrug efflux transporter AcrB pore domain"/>
    <property type="match status" value="2"/>
</dbReference>
<keyword evidence="1" id="KW-1133">Transmembrane helix</keyword>
<dbReference type="SUPFAM" id="SSF82714">
    <property type="entry name" value="Multidrug efflux transporter AcrB TolC docking domain, DN and DC subdomains"/>
    <property type="match status" value="2"/>
</dbReference>
<feature type="transmembrane region" description="Helical" evidence="1">
    <location>
        <begin position="848"/>
        <end position="866"/>
    </location>
</feature>
<dbReference type="EMBL" id="AP011679">
    <property type="protein sequence ID" value="BAL54164.1"/>
    <property type="molecule type" value="Genomic_DNA"/>
</dbReference>
<feature type="transmembrane region" description="Helical" evidence="1">
    <location>
        <begin position="593"/>
        <end position="613"/>
    </location>
</feature>
<feature type="transmembrane region" description="Helical" evidence="1">
    <location>
        <begin position="332"/>
        <end position="351"/>
    </location>
</feature>
<dbReference type="GO" id="GO:0005886">
    <property type="term" value="C:plasma membrane"/>
    <property type="evidence" value="ECO:0007669"/>
    <property type="project" value="TreeGrafter"/>
</dbReference>
<gene>
    <name evidence="2" type="ORF">HGMM_F13B08C22</name>
</gene>
<feature type="transmembrane region" description="Helical" evidence="1">
    <location>
        <begin position="358"/>
        <end position="382"/>
    </location>
</feature>
<dbReference type="GO" id="GO:0042910">
    <property type="term" value="F:xenobiotic transmembrane transporter activity"/>
    <property type="evidence" value="ECO:0007669"/>
    <property type="project" value="TreeGrafter"/>
</dbReference>
<evidence type="ECO:0000313" key="2">
    <source>
        <dbReference type="EMBL" id="BAL54164.1"/>
    </source>
</evidence>
<dbReference type="PRINTS" id="PR00702">
    <property type="entry name" value="ACRIFLAVINRP"/>
</dbReference>
<dbReference type="SUPFAM" id="SSF82866">
    <property type="entry name" value="Multidrug efflux transporter AcrB transmembrane domain"/>
    <property type="match status" value="2"/>
</dbReference>
<protein>
    <submittedName>
        <fullName evidence="2">Acriflavin resistance protein</fullName>
    </submittedName>
</protein>
<feature type="transmembrane region" description="Helical" evidence="1">
    <location>
        <begin position="525"/>
        <end position="545"/>
    </location>
</feature>
<dbReference type="SUPFAM" id="SSF82693">
    <property type="entry name" value="Multidrug efflux transporter AcrB pore domain, PN1, PN2, PC1 and PC2 subdomains"/>
    <property type="match status" value="3"/>
</dbReference>
<feature type="transmembrane region" description="Helical" evidence="1">
    <location>
        <begin position="388"/>
        <end position="409"/>
    </location>
</feature>
<dbReference type="Gene3D" id="3.30.70.1440">
    <property type="entry name" value="Multidrug efflux transporter AcrB pore domain"/>
    <property type="match status" value="1"/>
</dbReference>
<name>H5SDC8_9BACT</name>
<dbReference type="PANTHER" id="PTHR32063">
    <property type="match status" value="1"/>
</dbReference>
<dbReference type="InterPro" id="IPR001036">
    <property type="entry name" value="Acrflvin-R"/>
</dbReference>
<dbReference type="Gene3D" id="1.20.1640.10">
    <property type="entry name" value="Multidrug efflux transporter AcrB transmembrane domain"/>
    <property type="match status" value="2"/>
</dbReference>
<feature type="transmembrane region" description="Helical" evidence="1">
    <location>
        <begin position="901"/>
        <end position="922"/>
    </location>
</feature>
<reference evidence="2" key="1">
    <citation type="journal article" date="2005" name="Environ. Microbiol.">
        <title>Genetic and functional properties of uncultivated thermophilic crenarchaeotes from a subsurface gold mine as revealed by analysis of genome fragments.</title>
        <authorList>
            <person name="Nunoura T."/>
            <person name="Hirayama H."/>
            <person name="Takami H."/>
            <person name="Oida H."/>
            <person name="Nishi S."/>
            <person name="Shimamura S."/>
            <person name="Suzuki Y."/>
            <person name="Inagaki F."/>
            <person name="Takai K."/>
            <person name="Nealson K.H."/>
            <person name="Horikoshi K."/>
        </authorList>
    </citation>
    <scope>NUCLEOTIDE SEQUENCE</scope>
</reference>
<dbReference type="InterPro" id="IPR027463">
    <property type="entry name" value="AcrB_DN_DC_subdom"/>
</dbReference>
<feature type="transmembrane region" description="Helical" evidence="1">
    <location>
        <begin position="430"/>
        <end position="450"/>
    </location>
</feature>
<evidence type="ECO:0000256" key="1">
    <source>
        <dbReference type="SAM" id="Phobius"/>
    </source>
</evidence>